<proteinExistence type="predicted"/>
<evidence type="ECO:0000313" key="1">
    <source>
        <dbReference type="EMBL" id="PRP96130.1"/>
    </source>
</evidence>
<dbReference type="EMBL" id="PVNL01000135">
    <property type="protein sequence ID" value="PRP96130.1"/>
    <property type="molecule type" value="Genomic_DNA"/>
</dbReference>
<protein>
    <submittedName>
        <fullName evidence="1">Uncharacterized protein</fullName>
    </submittedName>
</protein>
<evidence type="ECO:0000313" key="2">
    <source>
        <dbReference type="Proteomes" id="UP000238823"/>
    </source>
</evidence>
<reference evidence="1 2" key="1">
    <citation type="submission" date="2018-03" db="EMBL/GenBank/DDBJ databases">
        <title>Draft Genome Sequences of the Obligatory Marine Myxobacteria Enhygromyxa salina SWB007.</title>
        <authorList>
            <person name="Poehlein A."/>
            <person name="Moghaddam J.A."/>
            <person name="Harms H."/>
            <person name="Alanjari M."/>
            <person name="Koenig G.M."/>
            <person name="Daniel R."/>
            <person name="Schaeberle T.F."/>
        </authorList>
    </citation>
    <scope>NUCLEOTIDE SEQUENCE [LARGE SCALE GENOMIC DNA]</scope>
    <source>
        <strain evidence="1 2">SWB007</strain>
    </source>
</reference>
<dbReference type="SUPFAM" id="SSF53335">
    <property type="entry name" value="S-adenosyl-L-methionine-dependent methyltransferases"/>
    <property type="match status" value="1"/>
</dbReference>
<sequence length="196" mass="22163">MVGRRFDAGFYERFYADPDTQVADEASVERLVRFVCAYLDYLQIEVREVLDFGCGIGLWRAPLERAIPGLRHYHGVEFSEYLCGVHGWAHGSAVDHDHGRPADLVVCQSVLQYLPANQARAAIRNLARHTGQAMYLEAVTKGDWVHSCDQSRTDGDVYLRTVDWYRRALAPHFVSCGGGLFLPKDTQVVLYELEQA</sequence>
<gene>
    <name evidence="1" type="ORF">ENSA7_69440</name>
</gene>
<dbReference type="AlphaFoldDB" id="A0A2S9XTS7"/>
<name>A0A2S9XTS7_9BACT</name>
<organism evidence="1 2">
    <name type="scientific">Enhygromyxa salina</name>
    <dbReference type="NCBI Taxonomy" id="215803"/>
    <lineage>
        <taxon>Bacteria</taxon>
        <taxon>Pseudomonadati</taxon>
        <taxon>Myxococcota</taxon>
        <taxon>Polyangia</taxon>
        <taxon>Nannocystales</taxon>
        <taxon>Nannocystaceae</taxon>
        <taxon>Enhygromyxa</taxon>
    </lineage>
</organism>
<dbReference type="Pfam" id="PF13489">
    <property type="entry name" value="Methyltransf_23"/>
    <property type="match status" value="1"/>
</dbReference>
<dbReference type="RefSeq" id="WP_106093747.1">
    <property type="nucleotide sequence ID" value="NZ_PVNL01000135.1"/>
</dbReference>
<comment type="caution">
    <text evidence="1">The sequence shown here is derived from an EMBL/GenBank/DDBJ whole genome shotgun (WGS) entry which is preliminary data.</text>
</comment>
<dbReference type="InterPro" id="IPR029063">
    <property type="entry name" value="SAM-dependent_MTases_sf"/>
</dbReference>
<accession>A0A2S9XTS7</accession>
<dbReference type="OrthoDB" id="9801609at2"/>
<dbReference type="Proteomes" id="UP000238823">
    <property type="component" value="Unassembled WGS sequence"/>
</dbReference>
<dbReference type="Gene3D" id="3.40.50.150">
    <property type="entry name" value="Vaccinia Virus protein VP39"/>
    <property type="match status" value="1"/>
</dbReference>